<dbReference type="InterPro" id="IPR051946">
    <property type="entry name" value="Intracell_Traff-Reg"/>
</dbReference>
<dbReference type="GO" id="GO:0006605">
    <property type="term" value="P:protein targeting"/>
    <property type="evidence" value="ECO:0000318"/>
    <property type="project" value="GO_Central"/>
</dbReference>
<keyword evidence="3 5" id="KW-0175">Coiled coil</keyword>
<evidence type="ECO:0000313" key="10">
    <source>
        <dbReference type="RefSeq" id="XP_035660962.1"/>
    </source>
</evidence>
<dbReference type="SMART" id="SM01423">
    <property type="entry name" value="Milton"/>
    <property type="match status" value="1"/>
</dbReference>
<evidence type="ECO:0000256" key="6">
    <source>
        <dbReference type="SAM" id="MobiDB-lite"/>
    </source>
</evidence>
<comment type="subcellular location">
    <subcellularLocation>
        <location evidence="1">Mitochondrion</location>
    </subcellularLocation>
</comment>
<feature type="compositionally biased region" description="Basic and acidic residues" evidence="6">
    <location>
        <begin position="420"/>
        <end position="433"/>
    </location>
</feature>
<evidence type="ECO:0000259" key="7">
    <source>
        <dbReference type="SMART" id="SM01423"/>
    </source>
</evidence>
<sequence>MQDLEIEEWPFEVETVGKKRVYTLEDIVEWPFEDLCNSPDLPEVEIISLIQEEIPRYKLRADTVFGYENKDWLESPALPPDTPVDLSPEQAEETLKYFALCSDRVAQMTKTYNDIEAVTRLLEEKERDLELAAKIGQSLLERNRLLSQKNDYLEEQLQIVSERNNQLQHELQLKEDLLQIYTQEESLSETDSSCTSPATGLIHIDVLQRKIKTLEEENFQIICEDLFSVQKAVKESTLDALWAMKTAAKLKTETVDYEEQEAKLVSDCVKELSTFQDELKEANTQIKQLTEELVRKNEDNARFQEESTSYLAQTIDLNKKLKKSALENEELQQHLRVAKETQQELTEELRDLEEKYQEVMGMLHEAQAEAKTMRKKTQPSSSTKRPYGSTLPGMFPLDSLASEIEHTMRQQIGDGFEGPSPKDQRTNTKRVMDTVRYIRRKPPPGKPIPGSNTTTTMTSMSNSPLCTNTIGSGSSYTSSPPSENYGADDDENSNVTGTDTTSSKSSNLGRPGIPGSNDLETALRRLSLRREAENIFRDRQRERRISECRESDISETSTPDESDSIMSTGSHLSFLSRGSSFSRPYIPEKLQIVKPMEGSMTLHQWQRLATPNLAGVLESQDGVHIKGYRHIEQDFTEEYHLSDVEEDDGCACLELDTRPNLSKSDAAAMIESNDHDDSTSVLSLTRSLSFTSFLAENLCVVIQPTSGSLSTNTTYTYTQCGILHPSDDNTSVSSRRCRKCSCCERWVRAPCIPGYLKTSGWDLLILGLCQACAISSSSGRPVPSVSMLRSQPPAVGTLRRTSISNSCSNLREATSTFSTNTGLAKLLKERGIQAMKPVKRKPERLNVDLKVSTQTTPSASASSLPRQKLHIDLDLNLPSNASINLKVGAPKPPPTPPNSPTKSAPILGTGGINSATFASKLARAMMMTSPNGNSSTDNSKYDIVNKVKEMDIGSMISTCAITTTTTTTSSLPSGPLPSTVMLGTGYRVSSIASPGPMSALSGNFKIPPSPKAQHHGSVRKNASF</sequence>
<evidence type="ECO:0000259" key="8">
    <source>
        <dbReference type="SMART" id="SM01424"/>
    </source>
</evidence>
<dbReference type="GO" id="GO:0047496">
    <property type="term" value="P:vesicle transport along microtubule"/>
    <property type="evidence" value="ECO:0000318"/>
    <property type="project" value="GO_Central"/>
</dbReference>
<feature type="region of interest" description="Disordered" evidence="6">
    <location>
        <begin position="843"/>
        <end position="867"/>
    </location>
</feature>
<dbReference type="GO" id="GO:0017022">
    <property type="term" value="F:myosin binding"/>
    <property type="evidence" value="ECO:0000318"/>
    <property type="project" value="GO_Central"/>
</dbReference>
<feature type="region of interest" description="Disordered" evidence="6">
    <location>
        <begin position="1005"/>
        <end position="1024"/>
    </location>
</feature>
<dbReference type="OrthoDB" id="10067624at2759"/>
<feature type="compositionally biased region" description="Pro residues" evidence="6">
    <location>
        <begin position="890"/>
        <end position="899"/>
    </location>
</feature>
<gene>
    <name evidence="10" type="primary">LOC118405561</name>
</gene>
<evidence type="ECO:0000256" key="4">
    <source>
        <dbReference type="ARBA" id="ARBA00023128"/>
    </source>
</evidence>
<feature type="region of interest" description="Disordered" evidence="6">
    <location>
        <begin position="547"/>
        <end position="570"/>
    </location>
</feature>
<keyword evidence="9" id="KW-1185">Reference proteome</keyword>
<dbReference type="PANTHER" id="PTHR15751:SF12">
    <property type="entry name" value="TRAFFICKING KINESIN-BINDING PROTEIN MILT"/>
    <property type="match status" value="1"/>
</dbReference>
<feature type="compositionally biased region" description="Low complexity" evidence="6">
    <location>
        <begin position="448"/>
        <end position="463"/>
    </location>
</feature>
<feature type="region of interest" description="Disordered" evidence="6">
    <location>
        <begin position="884"/>
        <end position="909"/>
    </location>
</feature>
<feature type="compositionally biased region" description="Low complexity" evidence="6">
    <location>
        <begin position="852"/>
        <end position="863"/>
    </location>
</feature>
<feature type="region of interest" description="Disordered" evidence="6">
    <location>
        <begin position="370"/>
        <end position="393"/>
    </location>
</feature>
<reference evidence="10" key="2">
    <citation type="submission" date="2025-08" db="UniProtKB">
        <authorList>
            <consortium name="RefSeq"/>
        </authorList>
    </citation>
    <scope>IDENTIFICATION</scope>
    <source>
        <strain evidence="10">S238N-H82</strain>
        <tissue evidence="10">Testes</tissue>
    </source>
</reference>
<feature type="domain" description="HAP1 N-terminal" evidence="8">
    <location>
        <begin position="51"/>
        <end position="376"/>
    </location>
</feature>
<dbReference type="InterPro" id="IPR022154">
    <property type="entry name" value="TRAK1/2_C"/>
</dbReference>
<feature type="region of interest" description="Disordered" evidence="6">
    <location>
        <begin position="411"/>
        <end position="518"/>
    </location>
</feature>
<proteinExistence type="inferred from homology"/>
<dbReference type="PANTHER" id="PTHR15751">
    <property type="entry name" value="TRAFFICKING KINESIN-BINDING PROTEIN"/>
    <property type="match status" value="1"/>
</dbReference>
<feature type="domain" description="Trafficking kinesin-binding protein C-terminal" evidence="7">
    <location>
        <begin position="436"/>
        <end position="599"/>
    </location>
</feature>
<accession>A0A9J7HPG8</accession>
<feature type="compositionally biased region" description="Low complexity" evidence="6">
    <location>
        <begin position="471"/>
        <end position="482"/>
    </location>
</feature>
<dbReference type="AlphaFoldDB" id="A0A9J7HPG8"/>
<dbReference type="GO" id="GO:0031410">
    <property type="term" value="C:cytoplasmic vesicle"/>
    <property type="evidence" value="ECO:0000318"/>
    <property type="project" value="GO_Central"/>
</dbReference>
<evidence type="ECO:0000256" key="2">
    <source>
        <dbReference type="ARBA" id="ARBA00007007"/>
    </source>
</evidence>
<dbReference type="RefSeq" id="XP_035660962.1">
    <property type="nucleotide sequence ID" value="XM_035805069.1"/>
</dbReference>
<organism evidence="9 10">
    <name type="scientific">Branchiostoma floridae</name>
    <name type="common">Florida lancelet</name>
    <name type="synonym">Amphioxus</name>
    <dbReference type="NCBI Taxonomy" id="7739"/>
    <lineage>
        <taxon>Eukaryota</taxon>
        <taxon>Metazoa</taxon>
        <taxon>Chordata</taxon>
        <taxon>Cephalochordata</taxon>
        <taxon>Leptocardii</taxon>
        <taxon>Amphioxiformes</taxon>
        <taxon>Branchiostomatidae</taxon>
        <taxon>Branchiostoma</taxon>
    </lineage>
</organism>
<dbReference type="GO" id="GO:0005739">
    <property type="term" value="C:mitochondrion"/>
    <property type="evidence" value="ECO:0000318"/>
    <property type="project" value="GO_Central"/>
</dbReference>
<dbReference type="InterPro" id="IPR006933">
    <property type="entry name" value="HAP1_N"/>
</dbReference>
<evidence type="ECO:0000256" key="1">
    <source>
        <dbReference type="ARBA" id="ARBA00004173"/>
    </source>
</evidence>
<evidence type="ECO:0000256" key="3">
    <source>
        <dbReference type="ARBA" id="ARBA00023054"/>
    </source>
</evidence>
<dbReference type="OMA" id="HITTITN"/>
<dbReference type="Pfam" id="PF12448">
    <property type="entry name" value="Milton"/>
    <property type="match status" value="1"/>
</dbReference>
<dbReference type="SMART" id="SM01424">
    <property type="entry name" value="HAP1_N"/>
    <property type="match status" value="1"/>
</dbReference>
<dbReference type="Pfam" id="PF04849">
    <property type="entry name" value="HAP1_N"/>
    <property type="match status" value="2"/>
</dbReference>
<dbReference type="GO" id="GO:0048311">
    <property type="term" value="P:mitochondrion distribution"/>
    <property type="evidence" value="ECO:0000318"/>
    <property type="project" value="GO_Central"/>
</dbReference>
<feature type="coiled-coil region" evidence="5">
    <location>
        <begin position="272"/>
        <end position="369"/>
    </location>
</feature>
<dbReference type="Proteomes" id="UP000001554">
    <property type="component" value="Chromosome 18"/>
</dbReference>
<protein>
    <submittedName>
        <fullName evidence="10">Trafficking kinesin-binding protein 1-like isoform X1</fullName>
    </submittedName>
</protein>
<evidence type="ECO:0000256" key="5">
    <source>
        <dbReference type="SAM" id="Coils"/>
    </source>
</evidence>
<evidence type="ECO:0000313" key="9">
    <source>
        <dbReference type="Proteomes" id="UP000001554"/>
    </source>
</evidence>
<comment type="similarity">
    <text evidence="2">Belongs to the milton family.</text>
</comment>
<dbReference type="KEGG" id="bfo:118405561"/>
<feature type="coiled-coil region" evidence="5">
    <location>
        <begin position="115"/>
        <end position="224"/>
    </location>
</feature>
<feature type="compositionally biased region" description="Polar residues" evidence="6">
    <location>
        <begin position="493"/>
        <end position="508"/>
    </location>
</feature>
<keyword evidence="4" id="KW-0496">Mitochondrion</keyword>
<dbReference type="GeneID" id="118405561"/>
<reference evidence="9" key="1">
    <citation type="journal article" date="2020" name="Nat. Ecol. Evol.">
        <title>Deeply conserved synteny resolves early events in vertebrate evolution.</title>
        <authorList>
            <person name="Simakov O."/>
            <person name="Marletaz F."/>
            <person name="Yue J.X."/>
            <person name="O'Connell B."/>
            <person name="Jenkins J."/>
            <person name="Brandt A."/>
            <person name="Calef R."/>
            <person name="Tung C.H."/>
            <person name="Huang T.K."/>
            <person name="Schmutz J."/>
            <person name="Satoh N."/>
            <person name="Yu J.K."/>
            <person name="Putnam N.H."/>
            <person name="Green R.E."/>
            <person name="Rokhsar D.S."/>
        </authorList>
    </citation>
    <scope>NUCLEOTIDE SEQUENCE [LARGE SCALE GENOMIC DNA]</scope>
    <source>
        <strain evidence="9">S238N-H82</strain>
    </source>
</reference>
<name>A0A9J7HPG8_BRAFL</name>